<reference evidence="8 9" key="1">
    <citation type="submission" date="2018-06" db="EMBL/GenBank/DDBJ databases">
        <authorList>
            <consortium name="Pathogen Informatics"/>
            <person name="Doyle S."/>
        </authorList>
    </citation>
    <scope>NUCLEOTIDE SEQUENCE [LARGE SCALE GENOMIC DNA]</scope>
    <source>
        <strain evidence="8 9">NCTC11862</strain>
    </source>
</reference>
<evidence type="ECO:0000256" key="2">
    <source>
        <dbReference type="ARBA" id="ARBA00001946"/>
    </source>
</evidence>
<dbReference type="GO" id="GO:0046872">
    <property type="term" value="F:metal ion binding"/>
    <property type="evidence" value="ECO:0007669"/>
    <property type="project" value="UniProtKB-KW"/>
</dbReference>
<keyword evidence="4 8" id="KW-0378">Hydrolase</keyword>
<evidence type="ECO:0000256" key="4">
    <source>
        <dbReference type="ARBA" id="ARBA00022801"/>
    </source>
</evidence>
<keyword evidence="3" id="KW-0479">Metal-binding</keyword>
<dbReference type="Pfam" id="PF00293">
    <property type="entry name" value="NUDIX"/>
    <property type="match status" value="1"/>
</dbReference>
<evidence type="ECO:0000256" key="3">
    <source>
        <dbReference type="ARBA" id="ARBA00022723"/>
    </source>
</evidence>
<dbReference type="Gene3D" id="3.90.79.10">
    <property type="entry name" value="Nucleoside Triphosphate Pyrophosphohydrolase"/>
    <property type="match status" value="1"/>
</dbReference>
<dbReference type="Proteomes" id="UP000254467">
    <property type="component" value="Unassembled WGS sequence"/>
</dbReference>
<dbReference type="PROSITE" id="PS51462">
    <property type="entry name" value="NUDIX"/>
    <property type="match status" value="1"/>
</dbReference>
<evidence type="ECO:0000313" key="8">
    <source>
        <dbReference type="EMBL" id="STC69442.1"/>
    </source>
</evidence>
<accession>A0A376CME4</accession>
<evidence type="ECO:0000256" key="6">
    <source>
        <dbReference type="ARBA" id="ARBA00023211"/>
    </source>
</evidence>
<dbReference type="PANTHER" id="PTHR12992">
    <property type="entry name" value="NUDIX HYDROLASE"/>
    <property type="match status" value="1"/>
</dbReference>
<dbReference type="InterPro" id="IPR000086">
    <property type="entry name" value="NUDIX_hydrolase_dom"/>
</dbReference>
<evidence type="ECO:0000313" key="9">
    <source>
        <dbReference type="Proteomes" id="UP000254467"/>
    </source>
</evidence>
<organism evidence="8 9">
    <name type="scientific">Corynebacterium pilosum</name>
    <dbReference type="NCBI Taxonomy" id="35756"/>
    <lineage>
        <taxon>Bacteria</taxon>
        <taxon>Bacillati</taxon>
        <taxon>Actinomycetota</taxon>
        <taxon>Actinomycetes</taxon>
        <taxon>Mycobacteriales</taxon>
        <taxon>Corynebacteriaceae</taxon>
        <taxon>Corynebacterium</taxon>
    </lineage>
</organism>
<gene>
    <name evidence="8" type="ORF">NCTC11862_01235</name>
</gene>
<dbReference type="AlphaFoldDB" id="A0A376CME4"/>
<sequence length="234" mass="25594">MTFPDDLPVHPHKAPEWLGDIAHGADMVSSRLSNRTPTRGGEKQAAVLMLFSGDPTATTLPDDAGILLTHRTPTMRTHSGQMAFPGGRIDPDDRGPVDAALREANEETGLDPAAVTPVATLETVSVRSNGYPVHPVVAYQHEPVPTWPASKHETDDVFDANLHELLDDTNRITVGWRGWTGPAFRVNGYLVWGFTAALLDGIFSAAGWEKHWAHERVYDLGDALAQSRNGERHR</sequence>
<name>A0A376CME4_9CORY</name>
<dbReference type="GO" id="GO:0010945">
    <property type="term" value="F:coenzyme A diphosphatase activity"/>
    <property type="evidence" value="ECO:0007669"/>
    <property type="project" value="InterPro"/>
</dbReference>
<dbReference type="STRING" id="35756.GCA_001044155_01260"/>
<evidence type="ECO:0000256" key="1">
    <source>
        <dbReference type="ARBA" id="ARBA00001936"/>
    </source>
</evidence>
<evidence type="ECO:0000259" key="7">
    <source>
        <dbReference type="PROSITE" id="PS51462"/>
    </source>
</evidence>
<proteinExistence type="predicted"/>
<keyword evidence="5" id="KW-0460">Magnesium</keyword>
<keyword evidence="9" id="KW-1185">Reference proteome</keyword>
<feature type="domain" description="Nudix hydrolase" evidence="7">
    <location>
        <begin position="41"/>
        <end position="186"/>
    </location>
</feature>
<evidence type="ECO:0000256" key="5">
    <source>
        <dbReference type="ARBA" id="ARBA00022842"/>
    </source>
</evidence>
<dbReference type="PANTHER" id="PTHR12992:SF11">
    <property type="entry name" value="MITOCHONDRIAL COENZYME A DIPHOSPHATASE NUDT8"/>
    <property type="match status" value="1"/>
</dbReference>
<comment type="cofactor">
    <cofactor evidence="2">
        <name>Mg(2+)</name>
        <dbReference type="ChEBI" id="CHEBI:18420"/>
    </cofactor>
</comment>
<dbReference type="CDD" id="cd03426">
    <property type="entry name" value="NUDIX_CoAse_Nudt7"/>
    <property type="match status" value="1"/>
</dbReference>
<dbReference type="SUPFAM" id="SSF55811">
    <property type="entry name" value="Nudix"/>
    <property type="match status" value="1"/>
</dbReference>
<dbReference type="InterPro" id="IPR015797">
    <property type="entry name" value="NUDIX_hydrolase-like_dom_sf"/>
</dbReference>
<dbReference type="EMBL" id="UFXQ01000001">
    <property type="protein sequence ID" value="STC69442.1"/>
    <property type="molecule type" value="Genomic_DNA"/>
</dbReference>
<comment type="cofactor">
    <cofactor evidence="1">
        <name>Mn(2+)</name>
        <dbReference type="ChEBI" id="CHEBI:29035"/>
    </cofactor>
</comment>
<protein>
    <submittedName>
        <fullName evidence="8">Pyrophosphohydrolase</fullName>
    </submittedName>
</protein>
<dbReference type="InterPro" id="IPR045121">
    <property type="entry name" value="CoAse"/>
</dbReference>
<keyword evidence="6" id="KW-0464">Manganese</keyword>